<dbReference type="PANTHER" id="PTHR32234:SF3">
    <property type="entry name" value="SUPPRESSION OF COPPER SENSITIVITY PROTEIN"/>
    <property type="match status" value="1"/>
</dbReference>
<evidence type="ECO:0000256" key="4">
    <source>
        <dbReference type="ARBA" id="ARBA00022748"/>
    </source>
</evidence>
<feature type="transmembrane region" description="Helical" evidence="7">
    <location>
        <begin position="375"/>
        <end position="396"/>
    </location>
</feature>
<feature type="signal peptide" evidence="8">
    <location>
        <begin position="1"/>
        <end position="28"/>
    </location>
</feature>
<dbReference type="Pfam" id="PF11412">
    <property type="entry name" value="DsbD_N"/>
    <property type="match status" value="1"/>
</dbReference>
<evidence type="ECO:0000256" key="8">
    <source>
        <dbReference type="SAM" id="SignalP"/>
    </source>
</evidence>
<organism evidence="10 11">
    <name type="scientific">Novosphingobium cyanobacteriorum</name>
    <dbReference type="NCBI Taxonomy" id="3024215"/>
    <lineage>
        <taxon>Bacteria</taxon>
        <taxon>Pseudomonadati</taxon>
        <taxon>Pseudomonadota</taxon>
        <taxon>Alphaproteobacteria</taxon>
        <taxon>Sphingomonadales</taxon>
        <taxon>Sphingomonadaceae</taxon>
        <taxon>Novosphingobium</taxon>
    </lineage>
</organism>
<keyword evidence="11" id="KW-1185">Reference proteome</keyword>
<keyword evidence="6 7" id="KW-0472">Membrane</keyword>
<dbReference type="Gene3D" id="3.40.30.10">
    <property type="entry name" value="Glutaredoxin"/>
    <property type="match status" value="1"/>
</dbReference>
<feature type="transmembrane region" description="Helical" evidence="7">
    <location>
        <begin position="447"/>
        <end position="471"/>
    </location>
</feature>
<keyword evidence="2" id="KW-1003">Cell membrane</keyword>
<sequence>MGSLVRRALKLLLPGLLMALFAPSVAMAASHEVREHFTADLVTESASPAAGLALTVALHITPRPGWHIYWSNPGESGYAPTVAWTMPAGWQAGPLRHPVPSTLVAGGLVSYVHEGDTVLLQDITIPAGATGMVPVKADVDLLICNAGTCVPDPVTLDATIAIGSGQPDAAQARLFAQARTALPAPLQGKASYRADARGVSVFLPGMDAAQKATLFIDTPDAAKPVVDAQARAVEGGMVLTVPAGITPPGGALSGVIRVGDKGFAFTAERTTALPAPASPSSGLAQGFDAGFLVAFATAVLGGLILNLMPCVFPILSLKALALARYGEGNTKARSEALGYSLGTIGTVVALGALLLLLRSGGAAVGWAFQLQNPAIVGVLLLLVTAIAVNLAGVFELPGLSVATSGNKSGFVSAMGTGALAAFIATPCTGPFMAGALGAALVMPPIPALSVMAGLGVGMALPFFLIGFVPALRRFMPRPGNWMVTLRHLLAIPMFATALGLAWIIGRQGGVSAMTMALAAALLLGMGLWWYGARQKAGRHGWPAFGVATASVALALFGVVAEPASAGSPAQADELHSVAFDTARLDQLVAARKPVFLYLTADWCLSCKVNEATSLSAPQVAEAFSKGGVTVMRGDWTRQDPKIAAFLKEHGRAGVPLYMWYPQGGTPQELPQVLTPGLLTALVKA</sequence>
<comment type="caution">
    <text evidence="10">The sequence shown here is derived from an EMBL/GenBank/DDBJ whole genome shotgun (WGS) entry which is preliminary data.</text>
</comment>
<evidence type="ECO:0000256" key="5">
    <source>
        <dbReference type="ARBA" id="ARBA00022989"/>
    </source>
</evidence>
<evidence type="ECO:0000256" key="6">
    <source>
        <dbReference type="ARBA" id="ARBA00023136"/>
    </source>
</evidence>
<feature type="transmembrane region" description="Helical" evidence="7">
    <location>
        <begin position="483"/>
        <end position="504"/>
    </location>
</feature>
<evidence type="ECO:0000259" key="9">
    <source>
        <dbReference type="PROSITE" id="PS51352"/>
    </source>
</evidence>
<evidence type="ECO:0000256" key="3">
    <source>
        <dbReference type="ARBA" id="ARBA00022692"/>
    </source>
</evidence>
<dbReference type="InterPro" id="IPR003834">
    <property type="entry name" value="Cyt_c_assmbl_TM_dom"/>
</dbReference>
<dbReference type="InterPro" id="IPR036249">
    <property type="entry name" value="Thioredoxin-like_sf"/>
</dbReference>
<evidence type="ECO:0000313" key="10">
    <source>
        <dbReference type="EMBL" id="MDF8331753.1"/>
    </source>
</evidence>
<comment type="subcellular location">
    <subcellularLocation>
        <location evidence="1">Cell membrane</location>
        <topology evidence="1">Multi-pass membrane protein</topology>
    </subcellularLocation>
</comment>
<dbReference type="InterPro" id="IPR035671">
    <property type="entry name" value="DsbD_gamma"/>
</dbReference>
<dbReference type="SUPFAM" id="SSF52833">
    <property type="entry name" value="Thioredoxin-like"/>
    <property type="match status" value="1"/>
</dbReference>
<evidence type="ECO:0000256" key="1">
    <source>
        <dbReference type="ARBA" id="ARBA00004651"/>
    </source>
</evidence>
<dbReference type="PANTHER" id="PTHR32234">
    <property type="entry name" value="THIOL:DISULFIDE INTERCHANGE PROTEIN DSBD"/>
    <property type="match status" value="1"/>
</dbReference>
<feature type="transmembrane region" description="Helical" evidence="7">
    <location>
        <begin position="336"/>
        <end position="355"/>
    </location>
</feature>
<name>A0ABT6CCV2_9SPHN</name>
<accession>A0ABT6CCV2</accession>
<dbReference type="CDD" id="cd02953">
    <property type="entry name" value="DsbDgamma"/>
    <property type="match status" value="1"/>
</dbReference>
<dbReference type="RefSeq" id="WP_277274858.1">
    <property type="nucleotide sequence ID" value="NZ_JAROCY010000001.1"/>
</dbReference>
<keyword evidence="4" id="KW-0201">Cytochrome c-type biogenesis</keyword>
<dbReference type="Pfam" id="PF02683">
    <property type="entry name" value="DsbD_TM"/>
    <property type="match status" value="1"/>
</dbReference>
<feature type="transmembrane region" description="Helical" evidence="7">
    <location>
        <begin position="417"/>
        <end position="441"/>
    </location>
</feature>
<dbReference type="Proteomes" id="UP001222770">
    <property type="component" value="Unassembled WGS sequence"/>
</dbReference>
<evidence type="ECO:0000313" key="11">
    <source>
        <dbReference type="Proteomes" id="UP001222770"/>
    </source>
</evidence>
<dbReference type="EMBL" id="JAROCY010000001">
    <property type="protein sequence ID" value="MDF8331753.1"/>
    <property type="molecule type" value="Genomic_DNA"/>
</dbReference>
<dbReference type="Pfam" id="PF13899">
    <property type="entry name" value="Thioredoxin_7"/>
    <property type="match status" value="1"/>
</dbReference>
<keyword evidence="8" id="KW-0732">Signal</keyword>
<feature type="transmembrane region" description="Helical" evidence="7">
    <location>
        <begin position="289"/>
        <end position="315"/>
    </location>
</feature>
<feature type="transmembrane region" description="Helical" evidence="7">
    <location>
        <begin position="541"/>
        <end position="560"/>
    </location>
</feature>
<evidence type="ECO:0000256" key="2">
    <source>
        <dbReference type="ARBA" id="ARBA00022475"/>
    </source>
</evidence>
<keyword evidence="3 7" id="KW-0812">Transmembrane</keyword>
<feature type="chain" id="PRO_5047216693" evidence="8">
    <location>
        <begin position="29"/>
        <end position="684"/>
    </location>
</feature>
<dbReference type="PROSITE" id="PS51352">
    <property type="entry name" value="THIOREDOXIN_2"/>
    <property type="match status" value="1"/>
</dbReference>
<keyword evidence="5 7" id="KW-1133">Transmembrane helix</keyword>
<protein>
    <submittedName>
        <fullName evidence="10">Protein-disulfide reductase DsbD family protein</fullName>
    </submittedName>
</protein>
<feature type="transmembrane region" description="Helical" evidence="7">
    <location>
        <begin position="510"/>
        <end position="529"/>
    </location>
</feature>
<dbReference type="InterPro" id="IPR028250">
    <property type="entry name" value="DsbDN"/>
</dbReference>
<reference evidence="10 11" key="1">
    <citation type="submission" date="2023-03" db="EMBL/GenBank/DDBJ databases">
        <title>Novosphingobium cyanobacteriorum sp. nov., isolated from a eutrophic reservoir during the Microcystis bloom period.</title>
        <authorList>
            <person name="Kang M."/>
            <person name="Le V."/>
            <person name="Ko S.-R."/>
            <person name="Lee S.-A."/>
            <person name="Ahn C.-Y."/>
        </authorList>
    </citation>
    <scope>NUCLEOTIDE SEQUENCE [LARGE SCALE GENOMIC DNA]</scope>
    <source>
        <strain evidence="10 11">HBC54</strain>
    </source>
</reference>
<proteinExistence type="predicted"/>
<dbReference type="InterPro" id="IPR013766">
    <property type="entry name" value="Thioredoxin_domain"/>
</dbReference>
<evidence type="ECO:0000256" key="7">
    <source>
        <dbReference type="SAM" id="Phobius"/>
    </source>
</evidence>
<gene>
    <name evidence="10" type="ORF">POM99_00935</name>
</gene>
<feature type="domain" description="Thioredoxin" evidence="9">
    <location>
        <begin position="563"/>
        <end position="684"/>
    </location>
</feature>